<reference evidence="1 2" key="1">
    <citation type="submission" date="2020-07" db="EMBL/GenBank/DDBJ databases">
        <title>Draft genome and description of Microvirga mediterraneensis Marseille-Q2068 sp. nov.</title>
        <authorList>
            <person name="Boxberger M."/>
        </authorList>
    </citation>
    <scope>NUCLEOTIDE SEQUENCE [LARGE SCALE GENOMIC DNA]</scope>
    <source>
        <strain evidence="1 2">Marseille-Q2068</strain>
    </source>
</reference>
<sequence>MLYTVETLDRSTGVLAPINGDWVTVTELGHRYNVGSRKVRVILHHMGLLQREGERYRLSHTFVRKGYGLRHDKPRSGYPFDVISPLGQELVAQAWDIAFQDCEADLRADAQVDTARAALEAYKTNRLEPLAASAEALWLLDHFPKLTHERVGEIIGVTQQLVSRYAKQRTKKRASHITPRCKELPVNARPFDASKVDRERGLVGGLPSHSQRILNPVLL</sequence>
<dbReference type="Proteomes" id="UP000572984">
    <property type="component" value="Unassembled WGS sequence"/>
</dbReference>
<gene>
    <name evidence="1" type="ORF">H0S73_17650</name>
</gene>
<dbReference type="EMBL" id="JACDXJ010000001">
    <property type="protein sequence ID" value="MBA1157937.1"/>
    <property type="molecule type" value="Genomic_DNA"/>
</dbReference>
<dbReference type="RefSeq" id="WP_181053366.1">
    <property type="nucleotide sequence ID" value="NZ_JACDXJ010000001.1"/>
</dbReference>
<organism evidence="1 2">
    <name type="scientific">Microvirga mediterraneensis</name>
    <dbReference type="NCBI Taxonomy" id="2754695"/>
    <lineage>
        <taxon>Bacteria</taxon>
        <taxon>Pseudomonadati</taxon>
        <taxon>Pseudomonadota</taxon>
        <taxon>Alphaproteobacteria</taxon>
        <taxon>Hyphomicrobiales</taxon>
        <taxon>Methylobacteriaceae</taxon>
        <taxon>Microvirga</taxon>
    </lineage>
</organism>
<protein>
    <submittedName>
        <fullName evidence="1">Uncharacterized protein</fullName>
    </submittedName>
</protein>
<keyword evidence="2" id="KW-1185">Reference proteome</keyword>
<dbReference type="AlphaFoldDB" id="A0A838BQY2"/>
<evidence type="ECO:0000313" key="2">
    <source>
        <dbReference type="Proteomes" id="UP000572984"/>
    </source>
</evidence>
<proteinExistence type="predicted"/>
<comment type="caution">
    <text evidence="1">The sequence shown here is derived from an EMBL/GenBank/DDBJ whole genome shotgun (WGS) entry which is preliminary data.</text>
</comment>
<evidence type="ECO:0000313" key="1">
    <source>
        <dbReference type="EMBL" id="MBA1157937.1"/>
    </source>
</evidence>
<accession>A0A838BQY2</accession>
<name>A0A838BQY2_9HYPH</name>